<sequence>MSCDVLITGTGMFAGRIALDIASTAKQPVNVVIAGRNKMRLNWLKTAGNARAAMFSTPARFSTIEVDMVADGASDDLLEACDPRIVVQAASIQTSTVISDKGNRWTQLVADGGLSATAVFQSLISTRMAAAISRRKNRPLLINCPFPDVVNGIIKAMGHDVLCGTGNVAILSNVFAGAYESEQAAPLRVIAHYQCLSAWRKPPEERSGSIAPLVYIGDQKLEDVFKTFEQCQLTPEPAIEISGASGVTLILALAAGTGWSGHVPGPAGLPGGYPVRLVNNELILDLPHAISAEEAIAWNASFEQRGGLIVEGQTAQYKGRLHELLKEEKFQFADGFEVKDLEIVCEDMLKLRDRLMSEPA</sequence>
<dbReference type="AlphaFoldDB" id="A0A316JGM7"/>
<keyword evidence="2" id="KW-1185">Reference proteome</keyword>
<evidence type="ECO:0000313" key="2">
    <source>
        <dbReference type="Proteomes" id="UP000245865"/>
    </source>
</evidence>
<dbReference type="RefSeq" id="WP_109705284.1">
    <property type="nucleotide sequence ID" value="NZ_QGDB01000002.1"/>
</dbReference>
<organism evidence="1 2">
    <name type="scientific">Falsochrobactrum shanghaiense</name>
    <dbReference type="NCBI Taxonomy" id="2201899"/>
    <lineage>
        <taxon>Bacteria</taxon>
        <taxon>Pseudomonadati</taxon>
        <taxon>Pseudomonadota</taxon>
        <taxon>Alphaproteobacteria</taxon>
        <taxon>Hyphomicrobiales</taxon>
        <taxon>Brucellaceae</taxon>
        <taxon>Falsochrobactrum</taxon>
    </lineage>
</organism>
<dbReference type="Gene3D" id="3.40.50.720">
    <property type="entry name" value="NAD(P)-binding Rossmann-like Domain"/>
    <property type="match status" value="1"/>
</dbReference>
<comment type="caution">
    <text evidence="1">The sequence shown here is derived from an EMBL/GenBank/DDBJ whole genome shotgun (WGS) entry which is preliminary data.</text>
</comment>
<name>A0A316JGM7_9HYPH</name>
<gene>
    <name evidence="1" type="ORF">DKP76_04590</name>
</gene>
<reference evidence="1 2" key="1">
    <citation type="submission" date="2018-05" db="EMBL/GenBank/DDBJ databases">
        <title>Comparative genomic sequence analysis between strain HN4 and CCM 8460T (Falsochrobactrum ovis) will provide more evidence to prove that HN4 is a new species of Falsochrobactrum.</title>
        <authorList>
            <person name="Lyu W."/>
            <person name="Sun L."/>
            <person name="Yao L."/>
        </authorList>
    </citation>
    <scope>NUCLEOTIDE SEQUENCE [LARGE SCALE GENOMIC DNA]</scope>
    <source>
        <strain evidence="1 2">HN4</strain>
    </source>
</reference>
<protein>
    <recommendedName>
        <fullName evidence="3">Saccharopine dehydrogenase NADP binding domain-containing protein</fullName>
    </recommendedName>
</protein>
<dbReference type="EMBL" id="QGDB01000002">
    <property type="protein sequence ID" value="PWL18383.1"/>
    <property type="molecule type" value="Genomic_DNA"/>
</dbReference>
<evidence type="ECO:0000313" key="1">
    <source>
        <dbReference type="EMBL" id="PWL18383.1"/>
    </source>
</evidence>
<accession>A0A316JGM7</accession>
<dbReference type="OrthoDB" id="9033521at2"/>
<evidence type="ECO:0008006" key="3">
    <source>
        <dbReference type="Google" id="ProtNLM"/>
    </source>
</evidence>
<proteinExistence type="predicted"/>
<dbReference type="Proteomes" id="UP000245865">
    <property type="component" value="Unassembled WGS sequence"/>
</dbReference>